<protein>
    <submittedName>
        <fullName evidence="2">Uncharacterized protein</fullName>
    </submittedName>
</protein>
<evidence type="ECO:0000313" key="3">
    <source>
        <dbReference type="Proteomes" id="UP001180020"/>
    </source>
</evidence>
<gene>
    <name evidence="2" type="ORF">QJS10_CPB22g00785</name>
</gene>
<dbReference type="Proteomes" id="UP001180020">
    <property type="component" value="Unassembled WGS sequence"/>
</dbReference>
<dbReference type="PANTHER" id="PTHR43422">
    <property type="entry name" value="THIAMINE THIAZOLE SYNTHASE"/>
    <property type="match status" value="1"/>
</dbReference>
<accession>A0AAV9C0D0</accession>
<keyword evidence="1" id="KW-0812">Transmembrane</keyword>
<feature type="transmembrane region" description="Helical" evidence="1">
    <location>
        <begin position="55"/>
        <end position="78"/>
    </location>
</feature>
<keyword evidence="1" id="KW-0472">Membrane</keyword>
<sequence length="91" mass="10016">MIEEVPKMKAPDMNTTEDAIVRLTREIVPGMIVTKMEVAEIDGAPKMVKGVDRGLATDVPGLTLHGLVFIWCTIAFFYNLDEHSTTLLGLV</sequence>
<keyword evidence="1" id="KW-1133">Transmembrane helix</keyword>
<organism evidence="2 3">
    <name type="scientific">Acorus calamus</name>
    <name type="common">Sweet flag</name>
    <dbReference type="NCBI Taxonomy" id="4465"/>
    <lineage>
        <taxon>Eukaryota</taxon>
        <taxon>Viridiplantae</taxon>
        <taxon>Streptophyta</taxon>
        <taxon>Embryophyta</taxon>
        <taxon>Tracheophyta</taxon>
        <taxon>Spermatophyta</taxon>
        <taxon>Magnoliopsida</taxon>
        <taxon>Liliopsida</taxon>
        <taxon>Acoraceae</taxon>
        <taxon>Acorus</taxon>
    </lineage>
</organism>
<evidence type="ECO:0000313" key="2">
    <source>
        <dbReference type="EMBL" id="KAK1282182.1"/>
    </source>
</evidence>
<comment type="caution">
    <text evidence="2">The sequence shown here is derived from an EMBL/GenBank/DDBJ whole genome shotgun (WGS) entry which is preliminary data.</text>
</comment>
<name>A0AAV9C0D0_ACOCL</name>
<dbReference type="PANTHER" id="PTHR43422:SF3">
    <property type="entry name" value="THIAMINE THIAZOLE SYNTHASE"/>
    <property type="match status" value="1"/>
</dbReference>
<dbReference type="AlphaFoldDB" id="A0AAV9C0D0"/>
<evidence type="ECO:0000256" key="1">
    <source>
        <dbReference type="SAM" id="Phobius"/>
    </source>
</evidence>
<dbReference type="Pfam" id="PF01946">
    <property type="entry name" value="Thi4"/>
    <property type="match status" value="1"/>
</dbReference>
<reference evidence="2" key="2">
    <citation type="submission" date="2023-06" db="EMBL/GenBank/DDBJ databases">
        <authorList>
            <person name="Ma L."/>
            <person name="Liu K.-W."/>
            <person name="Li Z."/>
            <person name="Hsiao Y.-Y."/>
            <person name="Qi Y."/>
            <person name="Fu T."/>
            <person name="Tang G."/>
            <person name="Zhang D."/>
            <person name="Sun W.-H."/>
            <person name="Liu D.-K."/>
            <person name="Li Y."/>
            <person name="Chen G.-Z."/>
            <person name="Liu X.-D."/>
            <person name="Liao X.-Y."/>
            <person name="Jiang Y.-T."/>
            <person name="Yu X."/>
            <person name="Hao Y."/>
            <person name="Huang J."/>
            <person name="Zhao X.-W."/>
            <person name="Ke S."/>
            <person name="Chen Y.-Y."/>
            <person name="Wu W.-L."/>
            <person name="Hsu J.-L."/>
            <person name="Lin Y.-F."/>
            <person name="Huang M.-D."/>
            <person name="Li C.-Y."/>
            <person name="Huang L."/>
            <person name="Wang Z.-W."/>
            <person name="Zhao X."/>
            <person name="Zhong W.-Y."/>
            <person name="Peng D.-H."/>
            <person name="Ahmad S."/>
            <person name="Lan S."/>
            <person name="Zhang J.-S."/>
            <person name="Tsai W.-C."/>
            <person name="Van De Peer Y."/>
            <person name="Liu Z.-J."/>
        </authorList>
    </citation>
    <scope>NUCLEOTIDE SEQUENCE</scope>
    <source>
        <strain evidence="2">CP</strain>
        <tissue evidence="2">Leaves</tissue>
    </source>
</reference>
<keyword evidence="3" id="KW-1185">Reference proteome</keyword>
<dbReference type="Gene3D" id="3.50.50.60">
    <property type="entry name" value="FAD/NAD(P)-binding domain"/>
    <property type="match status" value="1"/>
</dbReference>
<dbReference type="InterPro" id="IPR036188">
    <property type="entry name" value="FAD/NAD-bd_sf"/>
</dbReference>
<proteinExistence type="predicted"/>
<reference evidence="2" key="1">
    <citation type="journal article" date="2023" name="Nat. Commun.">
        <title>Diploid and tetraploid genomes of Acorus and the evolution of monocots.</title>
        <authorList>
            <person name="Ma L."/>
            <person name="Liu K.W."/>
            <person name="Li Z."/>
            <person name="Hsiao Y.Y."/>
            <person name="Qi Y."/>
            <person name="Fu T."/>
            <person name="Tang G.D."/>
            <person name="Zhang D."/>
            <person name="Sun W.H."/>
            <person name="Liu D.K."/>
            <person name="Li Y."/>
            <person name="Chen G.Z."/>
            <person name="Liu X.D."/>
            <person name="Liao X.Y."/>
            <person name="Jiang Y.T."/>
            <person name="Yu X."/>
            <person name="Hao Y."/>
            <person name="Huang J."/>
            <person name="Zhao X.W."/>
            <person name="Ke S."/>
            <person name="Chen Y.Y."/>
            <person name="Wu W.L."/>
            <person name="Hsu J.L."/>
            <person name="Lin Y.F."/>
            <person name="Huang M.D."/>
            <person name="Li C.Y."/>
            <person name="Huang L."/>
            <person name="Wang Z.W."/>
            <person name="Zhao X."/>
            <person name="Zhong W.Y."/>
            <person name="Peng D.H."/>
            <person name="Ahmad S."/>
            <person name="Lan S."/>
            <person name="Zhang J.S."/>
            <person name="Tsai W.C."/>
            <person name="Van de Peer Y."/>
            <person name="Liu Z.J."/>
        </authorList>
    </citation>
    <scope>NUCLEOTIDE SEQUENCE</scope>
    <source>
        <strain evidence="2">CP</strain>
    </source>
</reference>
<dbReference type="EMBL" id="JAUJYO010000022">
    <property type="protein sequence ID" value="KAK1282182.1"/>
    <property type="molecule type" value="Genomic_DNA"/>
</dbReference>